<dbReference type="EMBL" id="CAKLBY020000259">
    <property type="protein sequence ID" value="CAK7940993.1"/>
    <property type="molecule type" value="Genomic_DNA"/>
</dbReference>
<dbReference type="AlphaFoldDB" id="A0AAV1U454"/>
<sequence length="143" mass="15716">MMDNNSDGRWLEIERILFDESQLLYARGRAISKAMAFCCKLNTSLSIICGCEKETVRAQRCGAASSRATGYVALVNKKLQGSERIMNLEARTMLFGFVGPNVACVQVPSCIRLVFPAKTRLTLSHGCIDIPIVKAPAKLLEGF</sequence>
<dbReference type="EMBL" id="CAKLBY020000153">
    <property type="protein sequence ID" value="CAK7929289.1"/>
    <property type="molecule type" value="Genomic_DNA"/>
</dbReference>
<proteinExistence type="predicted"/>
<name>A0AAV1U454_9STRA</name>
<dbReference type="Proteomes" id="UP001162060">
    <property type="component" value="Unassembled WGS sequence"/>
</dbReference>
<organism evidence="1 3">
    <name type="scientific">Peronospora matthiolae</name>
    <dbReference type="NCBI Taxonomy" id="2874970"/>
    <lineage>
        <taxon>Eukaryota</taxon>
        <taxon>Sar</taxon>
        <taxon>Stramenopiles</taxon>
        <taxon>Oomycota</taxon>
        <taxon>Peronosporomycetes</taxon>
        <taxon>Peronosporales</taxon>
        <taxon>Peronosporaceae</taxon>
        <taxon>Peronospora</taxon>
    </lineage>
</organism>
<evidence type="ECO:0000313" key="3">
    <source>
        <dbReference type="Proteomes" id="UP001162060"/>
    </source>
</evidence>
<reference evidence="1" key="1">
    <citation type="submission" date="2024-01" db="EMBL/GenBank/DDBJ databases">
        <authorList>
            <person name="Webb A."/>
        </authorList>
    </citation>
    <scope>NUCLEOTIDE SEQUENCE</scope>
    <source>
        <strain evidence="1">Pm1</strain>
    </source>
</reference>
<gene>
    <name evidence="1" type="ORF">PM001_LOCUS14439</name>
    <name evidence="2" type="ORF">PM001_LOCUS26143</name>
</gene>
<evidence type="ECO:0000313" key="2">
    <source>
        <dbReference type="EMBL" id="CAK7940993.1"/>
    </source>
</evidence>
<accession>A0AAV1U454</accession>
<evidence type="ECO:0000313" key="1">
    <source>
        <dbReference type="EMBL" id="CAK7929289.1"/>
    </source>
</evidence>
<comment type="caution">
    <text evidence="1">The sequence shown here is derived from an EMBL/GenBank/DDBJ whole genome shotgun (WGS) entry which is preliminary data.</text>
</comment>
<protein>
    <submittedName>
        <fullName evidence="1">Uncharacterized protein</fullName>
    </submittedName>
</protein>